<dbReference type="Proteomes" id="UP000269539">
    <property type="component" value="Unassembled WGS sequence"/>
</dbReference>
<keyword evidence="2" id="KW-0378">Hydrolase</keyword>
<dbReference type="EMBL" id="QWIO01000144">
    <property type="protein sequence ID" value="RMZ06934.1"/>
    <property type="molecule type" value="Genomic_DNA"/>
</dbReference>
<comment type="similarity">
    <text evidence="1">Belongs to the thioesterase PaaI family.</text>
</comment>
<evidence type="ECO:0000313" key="4">
    <source>
        <dbReference type="EMBL" id="RMZ06934.1"/>
    </source>
</evidence>
<evidence type="ECO:0000313" key="5">
    <source>
        <dbReference type="Proteomes" id="UP000269539"/>
    </source>
</evidence>
<dbReference type="Pfam" id="PF03061">
    <property type="entry name" value="4HBT"/>
    <property type="match status" value="1"/>
</dbReference>
<evidence type="ECO:0000259" key="3">
    <source>
        <dbReference type="Pfam" id="PF03061"/>
    </source>
</evidence>
<evidence type="ECO:0000256" key="2">
    <source>
        <dbReference type="ARBA" id="ARBA00022801"/>
    </source>
</evidence>
<reference evidence="4 5" key="1">
    <citation type="journal article" date="2018" name="BMC Genomics">
        <title>Genomic evidence for intraspecific hybridization in a clonal and extremely halotolerant yeast.</title>
        <authorList>
            <person name="Gostincar C."/>
            <person name="Stajich J.E."/>
            <person name="Zupancic J."/>
            <person name="Zalar P."/>
            <person name="Gunde-Cimerman N."/>
        </authorList>
    </citation>
    <scope>NUCLEOTIDE SEQUENCE [LARGE SCALE GENOMIC DNA]</scope>
    <source>
        <strain evidence="4 5">EXF-10513</strain>
    </source>
</reference>
<feature type="domain" description="Thioesterase" evidence="3">
    <location>
        <begin position="69"/>
        <end position="127"/>
    </location>
</feature>
<name>A0A3M7H0T1_HORWE</name>
<dbReference type="PANTHER" id="PTHR21660">
    <property type="entry name" value="THIOESTERASE SUPERFAMILY MEMBER-RELATED"/>
    <property type="match status" value="1"/>
</dbReference>
<proteinExistence type="inferred from homology"/>
<dbReference type="SUPFAM" id="SSF54637">
    <property type="entry name" value="Thioesterase/thiol ester dehydrase-isomerase"/>
    <property type="match status" value="1"/>
</dbReference>
<sequence>MAGASQEGSLVTAVAKTEAILRKQLVQGAPNHYILHWKPEIMHAEAHADNTSRIVWRFCCPAEYRNPVGHVFGGAIATLLDVGTSLCISLIGKPKFYSTLGASRNLNITFLRPAKIDEPLRLDCKVMQGTDDEQQVINAGNKLALIRGDLYREKDGALVATCEHNKYNSQGDNPKL</sequence>
<dbReference type="GO" id="GO:0047617">
    <property type="term" value="F:fatty acyl-CoA hydrolase activity"/>
    <property type="evidence" value="ECO:0007669"/>
    <property type="project" value="InterPro"/>
</dbReference>
<dbReference type="InterPro" id="IPR006683">
    <property type="entry name" value="Thioestr_dom"/>
</dbReference>
<dbReference type="CDD" id="cd03443">
    <property type="entry name" value="PaaI_thioesterase"/>
    <property type="match status" value="1"/>
</dbReference>
<protein>
    <recommendedName>
        <fullName evidence="3">Thioesterase domain-containing protein</fullName>
    </recommendedName>
</protein>
<dbReference type="InterPro" id="IPR029069">
    <property type="entry name" value="HotDog_dom_sf"/>
</dbReference>
<accession>A0A3M7H0T1</accession>
<dbReference type="AlphaFoldDB" id="A0A3M7H0T1"/>
<dbReference type="InterPro" id="IPR039298">
    <property type="entry name" value="ACOT13"/>
</dbReference>
<dbReference type="Gene3D" id="3.10.129.10">
    <property type="entry name" value="Hotdog Thioesterase"/>
    <property type="match status" value="1"/>
</dbReference>
<organism evidence="4 5">
    <name type="scientific">Hortaea werneckii</name>
    <name type="common">Black yeast</name>
    <name type="synonym">Cladosporium werneckii</name>
    <dbReference type="NCBI Taxonomy" id="91943"/>
    <lineage>
        <taxon>Eukaryota</taxon>
        <taxon>Fungi</taxon>
        <taxon>Dikarya</taxon>
        <taxon>Ascomycota</taxon>
        <taxon>Pezizomycotina</taxon>
        <taxon>Dothideomycetes</taxon>
        <taxon>Dothideomycetidae</taxon>
        <taxon>Mycosphaerellales</taxon>
        <taxon>Teratosphaeriaceae</taxon>
        <taxon>Hortaea</taxon>
    </lineage>
</organism>
<evidence type="ECO:0000256" key="1">
    <source>
        <dbReference type="ARBA" id="ARBA00008324"/>
    </source>
</evidence>
<comment type="caution">
    <text evidence="4">The sequence shown here is derived from an EMBL/GenBank/DDBJ whole genome shotgun (WGS) entry which is preliminary data.</text>
</comment>
<gene>
    <name evidence="4" type="ORF">D0864_02122</name>
</gene>
<dbReference type="PANTHER" id="PTHR21660:SF1">
    <property type="entry name" value="ACYL-COENZYME A THIOESTERASE 13"/>
    <property type="match status" value="1"/>
</dbReference>